<accession>A0A101M4N5</accession>
<dbReference type="AlphaFoldDB" id="A0A101M4N5"/>
<name>A0A101M4N5_PICGL</name>
<comment type="caution">
    <text evidence="1">The sequence shown here is derived from an EMBL/GenBank/DDBJ whole genome shotgun (WGS) entry which is preliminary data.</text>
</comment>
<organism evidence="1">
    <name type="scientific">Picea glauca</name>
    <name type="common">White spruce</name>
    <name type="synonym">Pinus glauca</name>
    <dbReference type="NCBI Taxonomy" id="3330"/>
    <lineage>
        <taxon>Eukaryota</taxon>
        <taxon>Viridiplantae</taxon>
        <taxon>Streptophyta</taxon>
        <taxon>Embryophyta</taxon>
        <taxon>Tracheophyta</taxon>
        <taxon>Spermatophyta</taxon>
        <taxon>Pinopsida</taxon>
        <taxon>Pinidae</taxon>
        <taxon>Conifers I</taxon>
        <taxon>Pinales</taxon>
        <taxon>Pinaceae</taxon>
        <taxon>Picea</taxon>
    </lineage>
</organism>
<geneLocation type="mitochondrion" evidence="1"/>
<evidence type="ECO:0000313" key="1">
    <source>
        <dbReference type="EMBL" id="KUM50822.1"/>
    </source>
</evidence>
<reference evidence="1" key="1">
    <citation type="journal article" date="2015" name="Genome Biol. Evol.">
        <title>Organellar Genomes of White Spruce (Picea glauca): Assembly and Annotation.</title>
        <authorList>
            <person name="Jackman S.D."/>
            <person name="Warren R.L."/>
            <person name="Gibb E.A."/>
            <person name="Vandervalk B.P."/>
            <person name="Mohamadi H."/>
            <person name="Chu J."/>
            <person name="Raymond A."/>
            <person name="Pleasance S."/>
            <person name="Coope R."/>
            <person name="Wildung M.R."/>
            <person name="Ritland C.E."/>
            <person name="Bousquet J."/>
            <person name="Jones S.J."/>
            <person name="Bohlmann J."/>
            <person name="Birol I."/>
        </authorList>
    </citation>
    <scope>NUCLEOTIDE SEQUENCE [LARGE SCALE GENOMIC DNA]</scope>
    <source>
        <tissue evidence="1">Flushing bud</tissue>
    </source>
</reference>
<keyword evidence="1" id="KW-0496">Mitochondrion</keyword>
<protein>
    <submittedName>
        <fullName evidence="1">Uncharacterized protein</fullName>
    </submittedName>
</protein>
<sequence length="75" mass="8390">MDCYRPLLRTGSNNRCVLFSTLSRLDTLPQLRASGGCTGFRQPAFTRFQNTCYAGGQGYHYYDCTVEPSVAQNTI</sequence>
<dbReference type="EMBL" id="LKAM01000001">
    <property type="protein sequence ID" value="KUM50822.1"/>
    <property type="molecule type" value="Genomic_DNA"/>
</dbReference>
<gene>
    <name evidence="1" type="ORF">ABT39_MTgene666</name>
</gene>
<proteinExistence type="predicted"/>